<evidence type="ECO:0000313" key="3">
    <source>
        <dbReference type="Proteomes" id="UP000762676"/>
    </source>
</evidence>
<feature type="compositionally biased region" description="Low complexity" evidence="1">
    <location>
        <begin position="191"/>
        <end position="205"/>
    </location>
</feature>
<feature type="compositionally biased region" description="Basic and acidic residues" evidence="1">
    <location>
        <begin position="297"/>
        <end position="329"/>
    </location>
</feature>
<reference evidence="2 3" key="1">
    <citation type="journal article" date="2021" name="Elife">
        <title>Chloroplast acquisition without the gene transfer in kleptoplastic sea slugs, Plakobranchus ocellatus.</title>
        <authorList>
            <person name="Maeda T."/>
            <person name="Takahashi S."/>
            <person name="Yoshida T."/>
            <person name="Shimamura S."/>
            <person name="Takaki Y."/>
            <person name="Nagai Y."/>
            <person name="Toyoda A."/>
            <person name="Suzuki Y."/>
            <person name="Arimoto A."/>
            <person name="Ishii H."/>
            <person name="Satoh N."/>
            <person name="Nishiyama T."/>
            <person name="Hasebe M."/>
            <person name="Maruyama T."/>
            <person name="Minagawa J."/>
            <person name="Obokata J."/>
            <person name="Shigenobu S."/>
        </authorList>
    </citation>
    <scope>NUCLEOTIDE SEQUENCE [LARGE SCALE GENOMIC DNA]</scope>
</reference>
<comment type="caution">
    <text evidence="2">The sequence shown here is derived from an EMBL/GenBank/DDBJ whole genome shotgun (WGS) entry which is preliminary data.</text>
</comment>
<feature type="compositionally biased region" description="Basic and acidic residues" evidence="1">
    <location>
        <begin position="360"/>
        <end position="383"/>
    </location>
</feature>
<dbReference type="AlphaFoldDB" id="A0AAV4JI38"/>
<evidence type="ECO:0000256" key="1">
    <source>
        <dbReference type="SAM" id="MobiDB-lite"/>
    </source>
</evidence>
<name>A0AAV4JI38_9GAST</name>
<protein>
    <submittedName>
        <fullName evidence="2">Uncharacterized protein</fullName>
    </submittedName>
</protein>
<feature type="region of interest" description="Disordered" evidence="1">
    <location>
        <begin position="430"/>
        <end position="464"/>
    </location>
</feature>
<feature type="region of interest" description="Disordered" evidence="1">
    <location>
        <begin position="80"/>
        <end position="102"/>
    </location>
</feature>
<dbReference type="EMBL" id="BMAT01003100">
    <property type="protein sequence ID" value="GFS20256.1"/>
    <property type="molecule type" value="Genomic_DNA"/>
</dbReference>
<organism evidence="2 3">
    <name type="scientific">Elysia marginata</name>
    <dbReference type="NCBI Taxonomy" id="1093978"/>
    <lineage>
        <taxon>Eukaryota</taxon>
        <taxon>Metazoa</taxon>
        <taxon>Spiralia</taxon>
        <taxon>Lophotrochozoa</taxon>
        <taxon>Mollusca</taxon>
        <taxon>Gastropoda</taxon>
        <taxon>Heterobranchia</taxon>
        <taxon>Euthyneura</taxon>
        <taxon>Panpulmonata</taxon>
        <taxon>Sacoglossa</taxon>
        <taxon>Placobranchoidea</taxon>
        <taxon>Plakobranchidae</taxon>
        <taxon>Elysia</taxon>
    </lineage>
</organism>
<proteinExistence type="predicted"/>
<feature type="region of interest" description="Disordered" evidence="1">
    <location>
        <begin position="125"/>
        <end position="161"/>
    </location>
</feature>
<keyword evidence="3" id="KW-1185">Reference proteome</keyword>
<dbReference type="Proteomes" id="UP000762676">
    <property type="component" value="Unassembled WGS sequence"/>
</dbReference>
<sequence>KTNLDIPGIPAGPVVAAETVYDSTSQSAAAAALSSPIHSPTTGGTRELSAELLTLRAENLELRRLMAAWGVPGCTRVERREMGAGRGGEEDGESKGDPERMSTTTVTTVAAAAVSDSAEICNNRGANISSSSSPGPGVGRCETSATLPDPVGSFTSAGGEAAKEGDKNALLLLSSSRLSVEEEECCEEKSNLTQESTSTELLLVENKLDTGAREEDKKKGESEESCSIVNTDSTKLSDTAPTVEVSFSISCDIDNHNDKDPSLGGQSNKETAEGQDSDFLKYEKEEETENEAGGEENSPRKGKGEKEEDSTTERGKSHRKREDLEKTRDMEEEPKEEPSSGETQPDDTAIASASEPGEDKEEKRKADKGMKSKNSFDGKEKGGKPRPLSILERYPGGKSQVVTSGSESRMELVEKVFDMDDEIVFQYIKGMKKKKERNDDDDDDDDDNDDVVVVDDDDDDDDDG</sequence>
<accession>A0AAV4JI38</accession>
<feature type="compositionally biased region" description="Basic and acidic residues" evidence="1">
    <location>
        <begin position="80"/>
        <end position="100"/>
    </location>
</feature>
<feature type="region of interest" description="Disordered" evidence="1">
    <location>
        <begin position="187"/>
        <end position="408"/>
    </location>
</feature>
<feature type="compositionally biased region" description="Basic and acidic residues" evidence="1">
    <location>
        <begin position="206"/>
        <end position="222"/>
    </location>
</feature>
<gene>
    <name evidence="2" type="ORF">ElyMa_001565600</name>
</gene>
<feature type="non-terminal residue" evidence="2">
    <location>
        <position position="1"/>
    </location>
</feature>
<feature type="compositionally biased region" description="Polar residues" evidence="1">
    <location>
        <begin position="228"/>
        <end position="249"/>
    </location>
</feature>
<feature type="compositionally biased region" description="Acidic residues" evidence="1">
    <location>
        <begin position="285"/>
        <end position="294"/>
    </location>
</feature>
<evidence type="ECO:0000313" key="2">
    <source>
        <dbReference type="EMBL" id="GFS20256.1"/>
    </source>
</evidence>
<feature type="compositionally biased region" description="Acidic residues" evidence="1">
    <location>
        <begin position="439"/>
        <end position="464"/>
    </location>
</feature>